<evidence type="ECO:0000313" key="5">
    <source>
        <dbReference type="EMBL" id="GBN75226.1"/>
    </source>
</evidence>
<evidence type="ECO:0000259" key="2">
    <source>
        <dbReference type="Pfam" id="PF14529"/>
    </source>
</evidence>
<accession>A0A4Y2RK12</accession>
<evidence type="ECO:0000256" key="1">
    <source>
        <dbReference type="SAM" id="MobiDB-lite"/>
    </source>
</evidence>
<comment type="caution">
    <text evidence="6">The sequence shown here is derived from an EMBL/GenBank/DDBJ whole genome shotgun (WGS) entry which is preliminary data.</text>
</comment>
<evidence type="ECO:0000313" key="6">
    <source>
        <dbReference type="EMBL" id="GBN75235.1"/>
    </source>
</evidence>
<dbReference type="GO" id="GO:0003824">
    <property type="term" value="F:catalytic activity"/>
    <property type="evidence" value="ECO:0007669"/>
    <property type="project" value="InterPro"/>
</dbReference>
<dbReference type="PANTHER" id="PTHR33273:SF4">
    <property type="entry name" value="ENDONUCLEASE_EXONUCLEASE_PHOSPHATASE DOMAIN-CONTAINING PROTEIN"/>
    <property type="match status" value="1"/>
</dbReference>
<proteinExistence type="predicted"/>
<keyword evidence="7" id="KW-1185">Reference proteome</keyword>
<feature type="region of interest" description="Disordered" evidence="1">
    <location>
        <begin position="251"/>
        <end position="281"/>
    </location>
</feature>
<dbReference type="OrthoDB" id="411871at2759"/>
<dbReference type="EMBL" id="BGPR01017143">
    <property type="protein sequence ID" value="GBN75235.1"/>
    <property type="molecule type" value="Genomic_DNA"/>
</dbReference>
<dbReference type="EMBL" id="BGPR01017142">
    <property type="protein sequence ID" value="GBN75226.1"/>
    <property type="molecule type" value="Genomic_DNA"/>
</dbReference>
<dbReference type="EMBL" id="BGPR01013403">
    <property type="protein sequence ID" value="GBN60484.1"/>
    <property type="molecule type" value="Genomic_DNA"/>
</dbReference>
<evidence type="ECO:0000313" key="3">
    <source>
        <dbReference type="EMBL" id="GBN60469.1"/>
    </source>
</evidence>
<dbReference type="AlphaFoldDB" id="A0A4Y2RK12"/>
<evidence type="ECO:0000313" key="4">
    <source>
        <dbReference type="EMBL" id="GBN60484.1"/>
    </source>
</evidence>
<dbReference type="InterPro" id="IPR005135">
    <property type="entry name" value="Endo/exonuclease/phosphatase"/>
</dbReference>
<feature type="domain" description="Endonuclease/exonuclease/phosphatase" evidence="2">
    <location>
        <begin position="2"/>
        <end position="101"/>
    </location>
</feature>
<name>A0A4Y2RK12_ARAVE</name>
<dbReference type="Gene3D" id="3.60.10.10">
    <property type="entry name" value="Endonuclease/exonuclease/phosphatase"/>
    <property type="match status" value="1"/>
</dbReference>
<dbReference type="EMBL" id="BGPR01013402">
    <property type="protein sequence ID" value="GBN60469.1"/>
    <property type="molecule type" value="Genomic_DNA"/>
</dbReference>
<evidence type="ECO:0000313" key="7">
    <source>
        <dbReference type="Proteomes" id="UP000499080"/>
    </source>
</evidence>
<reference evidence="6 7" key="1">
    <citation type="journal article" date="2019" name="Sci. Rep.">
        <title>Orb-weaving spider Araneus ventricosus genome elucidates the spidroin gene catalogue.</title>
        <authorList>
            <person name="Kono N."/>
            <person name="Nakamura H."/>
            <person name="Ohtoshi R."/>
            <person name="Moran D.A.P."/>
            <person name="Shinohara A."/>
            <person name="Yoshida Y."/>
            <person name="Fujiwara M."/>
            <person name="Mori M."/>
            <person name="Tomita M."/>
            <person name="Arakawa K."/>
        </authorList>
    </citation>
    <scope>NUCLEOTIDE SEQUENCE [LARGE SCALE GENOMIC DNA]</scope>
</reference>
<dbReference type="InterPro" id="IPR036691">
    <property type="entry name" value="Endo/exonu/phosph_ase_sf"/>
</dbReference>
<dbReference type="SUPFAM" id="SSF56219">
    <property type="entry name" value="DNase I-like"/>
    <property type="match status" value="1"/>
</dbReference>
<protein>
    <recommendedName>
        <fullName evidence="2">Endonuclease/exonuclease/phosphatase domain-containing protein</fullName>
    </recommendedName>
</protein>
<sequence length="281" mass="32271">MELHDLLDSIQGESYIIGADLNGHHTSWGYNDTSTRGRAIEDMINAKQMVLINPVDAPPTFFHTKGTVGSPDLTLTSNKDIAVKLNWQVLNEETLSDHQYIKIEVKLERKTLSFLRFKTKYEGHNKFHNKIKTIAEEATEKIQQCNSKTGLDETNEIHLEIMNTCKSSYRVKKQEINKPQHGGWWSQDLEITKKKVGALRRRAQRAPADLRRGACIIYDHDRAEYRPILLETRRMVWNTFCTEVSNPHGSQYKSIFRPGRPPSDLLQHTTAEDSRTSHSTS</sequence>
<organism evidence="6 7">
    <name type="scientific">Araneus ventricosus</name>
    <name type="common">Orbweaver spider</name>
    <name type="synonym">Epeira ventricosa</name>
    <dbReference type="NCBI Taxonomy" id="182803"/>
    <lineage>
        <taxon>Eukaryota</taxon>
        <taxon>Metazoa</taxon>
        <taxon>Ecdysozoa</taxon>
        <taxon>Arthropoda</taxon>
        <taxon>Chelicerata</taxon>
        <taxon>Arachnida</taxon>
        <taxon>Araneae</taxon>
        <taxon>Araneomorphae</taxon>
        <taxon>Entelegynae</taxon>
        <taxon>Araneoidea</taxon>
        <taxon>Araneidae</taxon>
        <taxon>Araneus</taxon>
    </lineage>
</organism>
<gene>
    <name evidence="4" type="ORF">AVEN_176762_1</name>
    <name evidence="5" type="ORF">AVEN_244121_1</name>
    <name evidence="6" type="ORF">AVEN_54978_1</name>
    <name evidence="3" type="ORF">AVEN_70663_1</name>
</gene>
<dbReference type="Proteomes" id="UP000499080">
    <property type="component" value="Unassembled WGS sequence"/>
</dbReference>
<dbReference type="Pfam" id="PF14529">
    <property type="entry name" value="Exo_endo_phos_2"/>
    <property type="match status" value="1"/>
</dbReference>
<feature type="compositionally biased region" description="Basic and acidic residues" evidence="1">
    <location>
        <begin position="270"/>
        <end position="281"/>
    </location>
</feature>
<dbReference type="PANTHER" id="PTHR33273">
    <property type="entry name" value="DOMAIN-CONTAINING PROTEIN, PUTATIVE-RELATED"/>
    <property type="match status" value="1"/>
</dbReference>